<proteinExistence type="predicted"/>
<dbReference type="STRING" id="1408250.Q760_18110"/>
<gene>
    <name evidence="1" type="ORF">Q760_18110</name>
</gene>
<sequence>MTPGRADLWTARDQGMGAALVLTSTEVRELVVTQA</sequence>
<dbReference type="EMBL" id="AXNT01000091">
    <property type="protein sequence ID" value="KGM01669.1"/>
    <property type="molecule type" value="Genomic_DNA"/>
</dbReference>
<comment type="caution">
    <text evidence="1">The sequence shown here is derived from an EMBL/GenBank/DDBJ whole genome shotgun (WGS) entry which is preliminary data.</text>
</comment>
<protein>
    <submittedName>
        <fullName evidence="1">Uncharacterized protein</fullName>
    </submittedName>
</protein>
<evidence type="ECO:0000313" key="2">
    <source>
        <dbReference type="Proteomes" id="UP000029833"/>
    </source>
</evidence>
<name>A0A0A0B790_9CELL</name>
<dbReference type="AlphaFoldDB" id="A0A0A0B790"/>
<organism evidence="1 2">
    <name type="scientific">Cellulomonas cellasea DSM 20118</name>
    <dbReference type="NCBI Taxonomy" id="1408250"/>
    <lineage>
        <taxon>Bacteria</taxon>
        <taxon>Bacillati</taxon>
        <taxon>Actinomycetota</taxon>
        <taxon>Actinomycetes</taxon>
        <taxon>Micrococcales</taxon>
        <taxon>Cellulomonadaceae</taxon>
        <taxon>Cellulomonas</taxon>
    </lineage>
</organism>
<keyword evidence="2" id="KW-1185">Reference proteome</keyword>
<evidence type="ECO:0000313" key="1">
    <source>
        <dbReference type="EMBL" id="KGM01669.1"/>
    </source>
</evidence>
<reference evidence="1 2" key="1">
    <citation type="submission" date="2013-10" db="EMBL/GenBank/DDBJ databases">
        <authorList>
            <person name="Wang G."/>
            <person name="Zhuang W."/>
        </authorList>
    </citation>
    <scope>NUCLEOTIDE SEQUENCE [LARGE SCALE GENOMIC DNA]</scope>
    <source>
        <strain evidence="1 2">DSM 20118</strain>
    </source>
</reference>
<dbReference type="Proteomes" id="UP000029833">
    <property type="component" value="Unassembled WGS sequence"/>
</dbReference>
<accession>A0A0A0B790</accession>